<dbReference type="Proteomes" id="UP000657918">
    <property type="component" value="Unassembled WGS sequence"/>
</dbReference>
<organism evidence="3 4">
    <name type="scientific">Salix dunnii</name>
    <dbReference type="NCBI Taxonomy" id="1413687"/>
    <lineage>
        <taxon>Eukaryota</taxon>
        <taxon>Viridiplantae</taxon>
        <taxon>Streptophyta</taxon>
        <taxon>Embryophyta</taxon>
        <taxon>Tracheophyta</taxon>
        <taxon>Spermatophyta</taxon>
        <taxon>Magnoliopsida</taxon>
        <taxon>eudicotyledons</taxon>
        <taxon>Gunneridae</taxon>
        <taxon>Pentapetalae</taxon>
        <taxon>rosids</taxon>
        <taxon>fabids</taxon>
        <taxon>Malpighiales</taxon>
        <taxon>Salicaceae</taxon>
        <taxon>Saliceae</taxon>
        <taxon>Salix</taxon>
    </lineage>
</organism>
<dbReference type="Gene3D" id="3.90.190.10">
    <property type="entry name" value="Protein tyrosine phosphatase superfamily"/>
    <property type="match status" value="1"/>
</dbReference>
<feature type="domain" description="C2 tensin-type" evidence="2">
    <location>
        <begin position="186"/>
        <end position="325"/>
    </location>
</feature>
<dbReference type="EMBL" id="JADGMS010000006">
    <property type="protein sequence ID" value="KAF9680664.1"/>
    <property type="molecule type" value="Genomic_DNA"/>
</dbReference>
<dbReference type="SUPFAM" id="SSF49562">
    <property type="entry name" value="C2 domain (Calcium/lipid-binding domain, CaLB)"/>
    <property type="match status" value="1"/>
</dbReference>
<dbReference type="Pfam" id="PF10409">
    <property type="entry name" value="PTEN_C2"/>
    <property type="match status" value="1"/>
</dbReference>
<dbReference type="PANTHER" id="PTHR45733:SF20">
    <property type="entry name" value="FORMIN-LIKE PROTEIN 13"/>
    <property type="match status" value="1"/>
</dbReference>
<keyword evidence="1" id="KW-0904">Protein phosphatase</keyword>
<dbReference type="OrthoDB" id="1668162at2759"/>
<proteinExistence type="predicted"/>
<dbReference type="AlphaFoldDB" id="A0A835K1W3"/>
<gene>
    <name evidence="3" type="ORF">SADUNF_Sadunf06G0145000</name>
</gene>
<accession>A0A835K1W3</accession>
<sequence>MSLFRKLFYKKPANGILQISELFDCCFNTDAWKEDYKGYISEMVGQLKEHFPDASFLGHKQTQIADALSKYDIAIMEYPWQYEGSPLLTMEMIHHFLRSGESWLSLGQQNILLMHCERGGWPVLALMLAGLLIYRKQYSGEQKTLEMQAPRELLPLLSPFNHVHSHLRYLQYVTRRNVTSEWPMPDRALTWDRVILRFLPNFDGEGGYCPLFRVCGQDPFLVSDQTPKLLYSTTTKGNILRAYKQIECEPVKIDINCRIQGDVVLECISLNDDMELEEIMFRAVFNTTFIMSNILMLNRDEIDMLWDAKDRFPKNFRAEILFSEMDVAASIVAEGFSGFEEKEGLPVEVFAKVKEIFSSVAWSDPKSDVVLNVLQQISAPNISQEKSRANLQHRVEISTQKQEISHRKKLTVTNATISTASS</sequence>
<dbReference type="SUPFAM" id="SSF52799">
    <property type="entry name" value="(Phosphotyrosine protein) phosphatases II"/>
    <property type="match status" value="1"/>
</dbReference>
<dbReference type="InterPro" id="IPR035892">
    <property type="entry name" value="C2_domain_sf"/>
</dbReference>
<evidence type="ECO:0000259" key="2">
    <source>
        <dbReference type="PROSITE" id="PS51182"/>
    </source>
</evidence>
<dbReference type="Gene3D" id="2.60.40.1110">
    <property type="match status" value="1"/>
</dbReference>
<name>A0A835K1W3_9ROSI</name>
<dbReference type="PROSITE" id="PS51182">
    <property type="entry name" value="C2_TENSIN"/>
    <property type="match status" value="1"/>
</dbReference>
<keyword evidence="4" id="KW-1185">Reference proteome</keyword>
<comment type="caution">
    <text evidence="3">The sequence shown here is derived from an EMBL/GenBank/DDBJ whole genome shotgun (WGS) entry which is preliminary data.</text>
</comment>
<protein>
    <recommendedName>
        <fullName evidence="2">C2 tensin-type domain-containing protein</fullName>
    </recommendedName>
</protein>
<reference evidence="3 4" key="1">
    <citation type="submission" date="2020-10" db="EMBL/GenBank/DDBJ databases">
        <title>Plant Genome Project.</title>
        <authorList>
            <person name="Zhang R.-G."/>
        </authorList>
    </citation>
    <scope>NUCLEOTIDE SEQUENCE [LARGE SCALE GENOMIC DNA]</scope>
    <source>
        <strain evidence="3">FAFU-HL-1</strain>
        <tissue evidence="3">Leaf</tissue>
    </source>
</reference>
<evidence type="ECO:0000313" key="4">
    <source>
        <dbReference type="Proteomes" id="UP000657918"/>
    </source>
</evidence>
<dbReference type="SMART" id="SM01326">
    <property type="entry name" value="PTEN_C2"/>
    <property type="match status" value="1"/>
</dbReference>
<evidence type="ECO:0000313" key="3">
    <source>
        <dbReference type="EMBL" id="KAF9680664.1"/>
    </source>
</evidence>
<dbReference type="GO" id="GO:0004721">
    <property type="term" value="F:phosphoprotein phosphatase activity"/>
    <property type="evidence" value="ECO:0007669"/>
    <property type="project" value="UniProtKB-KW"/>
</dbReference>
<dbReference type="InterPro" id="IPR029021">
    <property type="entry name" value="Prot-tyrosine_phosphatase-like"/>
</dbReference>
<keyword evidence="1" id="KW-0378">Hydrolase</keyword>
<evidence type="ECO:0000256" key="1">
    <source>
        <dbReference type="ARBA" id="ARBA00022912"/>
    </source>
</evidence>
<dbReference type="InterPro" id="IPR014020">
    <property type="entry name" value="Tensin_C2-dom"/>
</dbReference>
<dbReference type="InterPro" id="IPR051144">
    <property type="entry name" value="Formin_homology_domain"/>
</dbReference>
<dbReference type="PANTHER" id="PTHR45733">
    <property type="entry name" value="FORMIN-J"/>
    <property type="match status" value="1"/>
</dbReference>